<dbReference type="PANTHER" id="PTHR43800">
    <property type="entry name" value="PEPTIDYL-LYSINE N-ACETYLTRANSFERASE YJAB"/>
    <property type="match status" value="1"/>
</dbReference>
<dbReference type="GO" id="GO:0016747">
    <property type="term" value="F:acyltransferase activity, transferring groups other than amino-acyl groups"/>
    <property type="evidence" value="ECO:0007669"/>
    <property type="project" value="InterPro"/>
</dbReference>
<dbReference type="GeneID" id="28249912"/>
<dbReference type="PROSITE" id="PS51186">
    <property type="entry name" value="GNAT"/>
    <property type="match status" value="1"/>
</dbReference>
<evidence type="ECO:0000313" key="4">
    <source>
        <dbReference type="EMBL" id="ANP40847.1"/>
    </source>
</evidence>
<keyword evidence="1 4" id="KW-0808">Transferase</keyword>
<dbReference type="Gene3D" id="3.40.630.30">
    <property type="match status" value="1"/>
</dbReference>
<dbReference type="KEGG" id="rmb:K529_008730"/>
<protein>
    <submittedName>
        <fullName evidence="4">GCN5 family acetyltransferase</fullName>
    </submittedName>
</protein>
<dbReference type="RefSeq" id="WP_040643038.1">
    <property type="nucleotide sequence ID" value="NZ_CP015230.1"/>
</dbReference>
<dbReference type="SUPFAM" id="SSF55729">
    <property type="entry name" value="Acyl-CoA N-acyltransferases (Nat)"/>
    <property type="match status" value="1"/>
</dbReference>
<dbReference type="EMBL" id="CP015230">
    <property type="protein sequence ID" value="ANP40847.1"/>
    <property type="molecule type" value="Genomic_DNA"/>
</dbReference>
<reference evidence="4 5" key="1">
    <citation type="journal article" date="2016" name="ISME J.">
        <title>Global occurrence and heterogeneity of the Roseobacter-clade species Ruegeria mobilis.</title>
        <authorList>
            <person name="Sonnenschein E."/>
            <person name="Gram L."/>
        </authorList>
    </citation>
    <scope>NUCLEOTIDE SEQUENCE [LARGE SCALE GENOMIC DNA]</scope>
    <source>
        <strain evidence="4 5">F1926</strain>
    </source>
</reference>
<dbReference type="PANTHER" id="PTHR43800:SF1">
    <property type="entry name" value="PEPTIDYL-LYSINE N-ACETYLTRANSFERASE YJAB"/>
    <property type="match status" value="1"/>
</dbReference>
<dbReference type="CDD" id="cd04301">
    <property type="entry name" value="NAT_SF"/>
    <property type="match status" value="1"/>
</dbReference>
<name>A0A1B1A2Y9_9RHOB</name>
<dbReference type="AlphaFoldDB" id="A0A1B1A2Y9"/>
<evidence type="ECO:0000259" key="3">
    <source>
        <dbReference type="PROSITE" id="PS51186"/>
    </source>
</evidence>
<evidence type="ECO:0000313" key="5">
    <source>
        <dbReference type="Proteomes" id="UP000013243"/>
    </source>
</evidence>
<accession>A0A1B1A2Y9</accession>
<sequence length="203" mass="22402">MTFAPTLPDGITDLPAGKLASVVTYLEMKARPKPRKCAPQPELTLALHDAPSVAWYRGLYRLVGEDYLWFSRLLCEEADLAAHLKSDAVEVWSVQKQGEDLGLLELEWMANGDCELSFFGLSADLIGGGVGRWLMEHAIARAFSRDINRFFVHTCTLDSPQALGFYTRSGFVPYGRAVEIADDPRVSGLIPEGRAPHIPLIKG</sequence>
<dbReference type="OrthoDB" id="275336at2"/>
<evidence type="ECO:0000256" key="1">
    <source>
        <dbReference type="ARBA" id="ARBA00022679"/>
    </source>
</evidence>
<gene>
    <name evidence="4" type="ORF">K529_008730</name>
</gene>
<proteinExistence type="predicted"/>
<dbReference type="Pfam" id="PF00583">
    <property type="entry name" value="Acetyltransf_1"/>
    <property type="match status" value="1"/>
</dbReference>
<dbReference type="Proteomes" id="UP000013243">
    <property type="component" value="Chromosome"/>
</dbReference>
<keyword evidence="2" id="KW-0012">Acyltransferase</keyword>
<organism evidence="4 5">
    <name type="scientific">Tritonibacter mobilis F1926</name>
    <dbReference type="NCBI Taxonomy" id="1265309"/>
    <lineage>
        <taxon>Bacteria</taxon>
        <taxon>Pseudomonadati</taxon>
        <taxon>Pseudomonadota</taxon>
        <taxon>Alphaproteobacteria</taxon>
        <taxon>Rhodobacterales</taxon>
        <taxon>Paracoccaceae</taxon>
        <taxon>Tritonibacter</taxon>
    </lineage>
</organism>
<dbReference type="InterPro" id="IPR016181">
    <property type="entry name" value="Acyl_CoA_acyltransferase"/>
</dbReference>
<evidence type="ECO:0000256" key="2">
    <source>
        <dbReference type="ARBA" id="ARBA00023315"/>
    </source>
</evidence>
<dbReference type="InterPro" id="IPR000182">
    <property type="entry name" value="GNAT_dom"/>
</dbReference>
<dbReference type="STRING" id="1265309.K529_008730"/>
<feature type="domain" description="N-acetyltransferase" evidence="3">
    <location>
        <begin position="45"/>
        <end position="203"/>
    </location>
</feature>